<evidence type="ECO:0000313" key="1">
    <source>
        <dbReference type="EMBL" id="KAI0094601.1"/>
    </source>
</evidence>
<dbReference type="EMBL" id="MU274900">
    <property type="protein sequence ID" value="KAI0094601.1"/>
    <property type="molecule type" value="Genomic_DNA"/>
</dbReference>
<accession>A0ACB8UK85</accession>
<evidence type="ECO:0000313" key="2">
    <source>
        <dbReference type="Proteomes" id="UP001055072"/>
    </source>
</evidence>
<proteinExistence type="predicted"/>
<comment type="caution">
    <text evidence="1">The sequence shown here is derived from an EMBL/GenBank/DDBJ whole genome shotgun (WGS) entry which is preliminary data.</text>
</comment>
<organism evidence="1 2">
    <name type="scientific">Irpex rosettiformis</name>
    <dbReference type="NCBI Taxonomy" id="378272"/>
    <lineage>
        <taxon>Eukaryota</taxon>
        <taxon>Fungi</taxon>
        <taxon>Dikarya</taxon>
        <taxon>Basidiomycota</taxon>
        <taxon>Agaricomycotina</taxon>
        <taxon>Agaricomycetes</taxon>
        <taxon>Polyporales</taxon>
        <taxon>Irpicaceae</taxon>
        <taxon>Irpex</taxon>
    </lineage>
</organism>
<gene>
    <name evidence="1" type="ORF">BDY19DRAFT_879146</name>
</gene>
<reference evidence="1" key="1">
    <citation type="journal article" date="2021" name="Environ. Microbiol.">
        <title>Gene family expansions and transcriptome signatures uncover fungal adaptations to wood decay.</title>
        <authorList>
            <person name="Hage H."/>
            <person name="Miyauchi S."/>
            <person name="Viragh M."/>
            <person name="Drula E."/>
            <person name="Min B."/>
            <person name="Chaduli D."/>
            <person name="Navarro D."/>
            <person name="Favel A."/>
            <person name="Norest M."/>
            <person name="Lesage-Meessen L."/>
            <person name="Balint B."/>
            <person name="Merenyi Z."/>
            <person name="de Eugenio L."/>
            <person name="Morin E."/>
            <person name="Martinez A.T."/>
            <person name="Baldrian P."/>
            <person name="Stursova M."/>
            <person name="Martinez M.J."/>
            <person name="Novotny C."/>
            <person name="Magnuson J.K."/>
            <person name="Spatafora J.W."/>
            <person name="Maurice S."/>
            <person name="Pangilinan J."/>
            <person name="Andreopoulos W."/>
            <person name="LaButti K."/>
            <person name="Hundley H."/>
            <person name="Na H."/>
            <person name="Kuo A."/>
            <person name="Barry K."/>
            <person name="Lipzen A."/>
            <person name="Henrissat B."/>
            <person name="Riley R."/>
            <person name="Ahrendt S."/>
            <person name="Nagy L.G."/>
            <person name="Grigoriev I.V."/>
            <person name="Martin F."/>
            <person name="Rosso M.N."/>
        </authorList>
    </citation>
    <scope>NUCLEOTIDE SEQUENCE</scope>
    <source>
        <strain evidence="1">CBS 384.51</strain>
    </source>
</reference>
<dbReference type="Proteomes" id="UP001055072">
    <property type="component" value="Unassembled WGS sequence"/>
</dbReference>
<sequence length="876" mass="94961">MNGSSEDDHYGSSSLTSRGHFKKTGHHPLYHPPLPKPPPGVTLGLPGKGKHHSDSESDDDSRRRSSKHSRKDRDKNYRPRSGRTPSNITVTRYPTFDMPTVSTSSSRTSLASTGDTSFTDSISDHTPSPRIVSTPQSRPSTAPSIDEIIKTHAPQVARATLSRRTSWVSQTHSARHEEFLRHPPPSAPDSDADLVSRSSVDTIAEEIRQTMLNQCTSAVTSSADVLQPRIAAVGPRPHSSAIEHPRSPMSEGRRNSSLFDSSTISDQAPLPPMDISRLTKAPIHSASQTIAKYLRSSRLTSNLKLIRSPHASRENPLNVSFSDLGSATGVPLLVFLGLGCVRHIMGLYDEMAELLGIRLITIDRWGLGKTDAPRSKAARGIPEWATVVEEVLDILQIDQCSIMAHSAGAPYALAFASRFPERIRGDLCLLAPWVGGGENTGYKWLKYVPNGILKTAQAAEWKMQAWMLGKPPTIAYQGIGFDLKTASGPQSSQSPLLLSPKSGASDTPLSPTAEDNEGRSSGSGGFSDYDDLRDFDGRFESRSTLGRRSTNSQRSRTISENKSSRNATRKPSKGFLGRFKNGATPQPQPQPQPVPPERSRSLSGKRLKGLRSMSSLKGRPSTAPTGKKSSAPPSSMPYLPQSEMPDTGMGLDEFGWPSEIAPIKLKCNTVGPSTKSIKSETLSSLDFTVDSPVNFPRSSGRRSVSFGASMAHPSRVAIPPIPSLPPLPGTPLPTSPTPTSPAPTSPLPETPTTPNNSYQAALGNALIAASHAESSKGTHSDLVQILNHDRQPWGFSYANYPHTVRIWYGDKDERIAENAVRWMESTMGRDKCQVKVVKGAEHALMFKSGVVVEVLEYISECWHPGTSVSPPLSTRY</sequence>
<protein>
    <submittedName>
        <fullName evidence="1">Uncharacterized protein</fullName>
    </submittedName>
</protein>
<keyword evidence="2" id="KW-1185">Reference proteome</keyword>
<name>A0ACB8UK85_9APHY</name>